<evidence type="ECO:0000313" key="3">
    <source>
        <dbReference type="WBParaSite" id="jg8929"/>
    </source>
</evidence>
<feature type="compositionally biased region" description="Basic and acidic residues" evidence="1">
    <location>
        <begin position="67"/>
        <end position="83"/>
    </location>
</feature>
<proteinExistence type="predicted"/>
<evidence type="ECO:0000256" key="1">
    <source>
        <dbReference type="SAM" id="MobiDB-lite"/>
    </source>
</evidence>
<feature type="compositionally biased region" description="Acidic residues" evidence="1">
    <location>
        <begin position="105"/>
        <end position="114"/>
    </location>
</feature>
<feature type="region of interest" description="Disordered" evidence="1">
    <location>
        <begin position="64"/>
        <end position="114"/>
    </location>
</feature>
<dbReference type="Proteomes" id="UP000887574">
    <property type="component" value="Unplaced"/>
</dbReference>
<sequence>MDVLSESWDDSTILRRDNLLAELVLRLDRLVIRLLDESGPEPSSTSNCSRILALDMKRVASRMQLSPREHRTEISLQKHEQKKSTAATSNQPQTEEVFQLGDTSTTDEPEEDSDVDMESLLYGFSGTDLAKTQLLLTIGEPRKKRLDLRNWAKKTDKGSTLLQLFYKRLAPKLDVFHELNIRLAPISAMYDEDALDGLFDVFGVNNTQNNINQSNDCLEN</sequence>
<accession>A0A915EST7</accession>
<protein>
    <submittedName>
        <fullName evidence="3">Uncharacterized protein</fullName>
    </submittedName>
</protein>
<organism evidence="2 3">
    <name type="scientific">Ditylenchus dipsaci</name>
    <dbReference type="NCBI Taxonomy" id="166011"/>
    <lineage>
        <taxon>Eukaryota</taxon>
        <taxon>Metazoa</taxon>
        <taxon>Ecdysozoa</taxon>
        <taxon>Nematoda</taxon>
        <taxon>Chromadorea</taxon>
        <taxon>Rhabditida</taxon>
        <taxon>Tylenchina</taxon>
        <taxon>Tylenchomorpha</taxon>
        <taxon>Sphaerularioidea</taxon>
        <taxon>Anguinidae</taxon>
        <taxon>Anguininae</taxon>
        <taxon>Ditylenchus</taxon>
    </lineage>
</organism>
<dbReference type="AlphaFoldDB" id="A0A915EST7"/>
<reference evidence="3" key="1">
    <citation type="submission" date="2022-11" db="UniProtKB">
        <authorList>
            <consortium name="WormBaseParasite"/>
        </authorList>
    </citation>
    <scope>IDENTIFICATION</scope>
</reference>
<keyword evidence="2" id="KW-1185">Reference proteome</keyword>
<name>A0A915EST7_9BILA</name>
<dbReference type="WBParaSite" id="jg8929">
    <property type="protein sequence ID" value="jg8929"/>
    <property type="gene ID" value="jg8929"/>
</dbReference>
<evidence type="ECO:0000313" key="2">
    <source>
        <dbReference type="Proteomes" id="UP000887574"/>
    </source>
</evidence>
<feature type="compositionally biased region" description="Polar residues" evidence="1">
    <location>
        <begin position="84"/>
        <end position="104"/>
    </location>
</feature>